<feature type="transmembrane region" description="Helical" evidence="1">
    <location>
        <begin position="6"/>
        <end position="24"/>
    </location>
</feature>
<accession>A0A8T3AKD9</accession>
<dbReference type="AlphaFoldDB" id="A0A8T3AKD9"/>
<evidence type="ECO:0000313" key="3">
    <source>
        <dbReference type="Proteomes" id="UP000829196"/>
    </source>
</evidence>
<dbReference type="EMBL" id="JAGYWB010000016">
    <property type="protein sequence ID" value="KAI0496272.1"/>
    <property type="molecule type" value="Genomic_DNA"/>
</dbReference>
<evidence type="ECO:0000256" key="1">
    <source>
        <dbReference type="SAM" id="Phobius"/>
    </source>
</evidence>
<keyword evidence="3" id="KW-1185">Reference proteome</keyword>
<comment type="caution">
    <text evidence="2">The sequence shown here is derived from an EMBL/GenBank/DDBJ whole genome shotgun (WGS) entry which is preliminary data.</text>
</comment>
<keyword evidence="1" id="KW-1133">Transmembrane helix</keyword>
<name>A0A8T3AKD9_DENNO</name>
<keyword evidence="1" id="KW-0472">Membrane</keyword>
<sequence>MEMGWFLVTFFFCRSYFTITYLFSLPYPTLIYKIQAIFFLMLYIIFNIPACLLNGLCSCSSAFLLIVKLEMFAIVGYEVVLSWKENMSDVVALNYFSIWLACCILLLFEKF</sequence>
<feature type="transmembrane region" description="Helical" evidence="1">
    <location>
        <begin position="62"/>
        <end position="83"/>
    </location>
</feature>
<feature type="transmembrane region" description="Helical" evidence="1">
    <location>
        <begin position="90"/>
        <end position="108"/>
    </location>
</feature>
<reference evidence="2" key="1">
    <citation type="journal article" date="2022" name="Front. Genet.">
        <title>Chromosome-Scale Assembly of the Dendrobium nobile Genome Provides Insights Into the Molecular Mechanism of the Biosynthesis of the Medicinal Active Ingredient of Dendrobium.</title>
        <authorList>
            <person name="Xu Q."/>
            <person name="Niu S.-C."/>
            <person name="Li K.-L."/>
            <person name="Zheng P.-J."/>
            <person name="Zhang X.-J."/>
            <person name="Jia Y."/>
            <person name="Liu Y."/>
            <person name="Niu Y.-X."/>
            <person name="Yu L.-H."/>
            <person name="Chen D.-F."/>
            <person name="Zhang G.-Q."/>
        </authorList>
    </citation>
    <scope>NUCLEOTIDE SEQUENCE</scope>
    <source>
        <tissue evidence="2">Leaf</tissue>
    </source>
</reference>
<proteinExistence type="predicted"/>
<organism evidence="2 3">
    <name type="scientific">Dendrobium nobile</name>
    <name type="common">Orchid</name>
    <dbReference type="NCBI Taxonomy" id="94219"/>
    <lineage>
        <taxon>Eukaryota</taxon>
        <taxon>Viridiplantae</taxon>
        <taxon>Streptophyta</taxon>
        <taxon>Embryophyta</taxon>
        <taxon>Tracheophyta</taxon>
        <taxon>Spermatophyta</taxon>
        <taxon>Magnoliopsida</taxon>
        <taxon>Liliopsida</taxon>
        <taxon>Asparagales</taxon>
        <taxon>Orchidaceae</taxon>
        <taxon>Epidendroideae</taxon>
        <taxon>Malaxideae</taxon>
        <taxon>Dendrobiinae</taxon>
        <taxon>Dendrobium</taxon>
    </lineage>
</organism>
<protein>
    <submittedName>
        <fullName evidence="2">Uncharacterized protein</fullName>
    </submittedName>
</protein>
<gene>
    <name evidence="2" type="ORF">KFK09_022586</name>
</gene>
<keyword evidence="1" id="KW-0812">Transmembrane</keyword>
<evidence type="ECO:0000313" key="2">
    <source>
        <dbReference type="EMBL" id="KAI0496272.1"/>
    </source>
</evidence>
<feature type="transmembrane region" description="Helical" evidence="1">
    <location>
        <begin position="36"/>
        <end position="56"/>
    </location>
</feature>
<dbReference type="Proteomes" id="UP000829196">
    <property type="component" value="Unassembled WGS sequence"/>
</dbReference>